<dbReference type="OrthoDB" id="5144971at2759"/>
<comment type="caution">
    <text evidence="2">The sequence shown here is derived from an EMBL/GenBank/DDBJ whole genome shotgun (WGS) entry which is preliminary data.</text>
</comment>
<feature type="region of interest" description="Disordered" evidence="1">
    <location>
        <begin position="1"/>
        <end position="39"/>
    </location>
</feature>
<organism evidence="2 3">
    <name type="scientific">Clonostachys byssicola</name>
    <dbReference type="NCBI Taxonomy" id="160290"/>
    <lineage>
        <taxon>Eukaryota</taxon>
        <taxon>Fungi</taxon>
        <taxon>Dikarya</taxon>
        <taxon>Ascomycota</taxon>
        <taxon>Pezizomycotina</taxon>
        <taxon>Sordariomycetes</taxon>
        <taxon>Hypocreomycetidae</taxon>
        <taxon>Hypocreales</taxon>
        <taxon>Bionectriaceae</taxon>
        <taxon>Clonostachys</taxon>
    </lineage>
</organism>
<feature type="region of interest" description="Disordered" evidence="1">
    <location>
        <begin position="81"/>
        <end position="239"/>
    </location>
</feature>
<feature type="compositionally biased region" description="Polar residues" evidence="1">
    <location>
        <begin position="95"/>
        <end position="109"/>
    </location>
</feature>
<dbReference type="Proteomes" id="UP000754883">
    <property type="component" value="Unassembled WGS sequence"/>
</dbReference>
<feature type="compositionally biased region" description="Polar residues" evidence="1">
    <location>
        <begin position="184"/>
        <end position="199"/>
    </location>
</feature>
<keyword evidence="3" id="KW-1185">Reference proteome</keyword>
<gene>
    <name evidence="2" type="ORF">CBYS24578_00004101</name>
</gene>
<evidence type="ECO:0000313" key="2">
    <source>
        <dbReference type="EMBL" id="CAG9996024.1"/>
    </source>
</evidence>
<protein>
    <submittedName>
        <fullName evidence="2">Uncharacterized protein</fullName>
    </submittedName>
</protein>
<name>A0A9N9UTE7_9HYPO</name>
<accession>A0A9N9UTE7</accession>
<feature type="compositionally biased region" description="Basic and acidic residues" evidence="1">
    <location>
        <begin position="162"/>
        <end position="178"/>
    </location>
</feature>
<evidence type="ECO:0000313" key="3">
    <source>
        <dbReference type="Proteomes" id="UP000754883"/>
    </source>
</evidence>
<dbReference type="EMBL" id="CABFNO020001536">
    <property type="protein sequence ID" value="CAG9996024.1"/>
    <property type="molecule type" value="Genomic_DNA"/>
</dbReference>
<dbReference type="AlphaFoldDB" id="A0A9N9UTE7"/>
<evidence type="ECO:0000256" key="1">
    <source>
        <dbReference type="SAM" id="MobiDB-lite"/>
    </source>
</evidence>
<sequence>MSDQHRRSSRRSHRNGDTTERRHRRARGESSNFTLDRYLDNNDIGAATFHGEDGFYPSRTSYQDRNIHDHQSNHLDSRYASHSSIYPHNDHSTRSSRQPQHQRLTSVTHDASFGQRVNGLPDRRRHREETPPYYDDVESIAGRQGSALGGYSPGHSRPRPSLLDHDPRLLPDRERSRLDISPIGNFTSSSSHRTNTRQAAYQGRASEFLGDFDSMFGSSRQDEHHEEVPRSSYSRRSRK</sequence>
<feature type="compositionally biased region" description="Basic and acidic residues" evidence="1">
    <location>
        <begin position="220"/>
        <end position="229"/>
    </location>
</feature>
<proteinExistence type="predicted"/>
<reference evidence="3" key="1">
    <citation type="submission" date="2019-06" db="EMBL/GenBank/DDBJ databases">
        <authorList>
            <person name="Broberg M."/>
        </authorList>
    </citation>
    <scope>NUCLEOTIDE SEQUENCE [LARGE SCALE GENOMIC DNA]</scope>
</reference>
<reference evidence="2 3" key="2">
    <citation type="submission" date="2021-10" db="EMBL/GenBank/DDBJ databases">
        <authorList>
            <person name="Piombo E."/>
        </authorList>
    </citation>
    <scope>NUCLEOTIDE SEQUENCE [LARGE SCALE GENOMIC DNA]</scope>
</reference>